<proteinExistence type="predicted"/>
<dbReference type="EMBL" id="LSSN01001350">
    <property type="protein sequence ID" value="OMJ19988.1"/>
    <property type="molecule type" value="Genomic_DNA"/>
</dbReference>
<organism evidence="7 8">
    <name type="scientific">Smittium culicis</name>
    <dbReference type="NCBI Taxonomy" id="133412"/>
    <lineage>
        <taxon>Eukaryota</taxon>
        <taxon>Fungi</taxon>
        <taxon>Fungi incertae sedis</taxon>
        <taxon>Zoopagomycota</taxon>
        <taxon>Kickxellomycotina</taxon>
        <taxon>Harpellomycetes</taxon>
        <taxon>Harpellales</taxon>
        <taxon>Legeriomycetaceae</taxon>
        <taxon>Smittium</taxon>
    </lineage>
</organism>
<feature type="compositionally biased region" description="Polar residues" evidence="3">
    <location>
        <begin position="253"/>
        <end position="274"/>
    </location>
</feature>
<evidence type="ECO:0000259" key="5">
    <source>
        <dbReference type="Pfam" id="PF26251"/>
    </source>
</evidence>
<feature type="region of interest" description="Disordered" evidence="3">
    <location>
        <begin position="1"/>
        <end position="38"/>
    </location>
</feature>
<dbReference type="PANTHER" id="PTHR21512">
    <property type="entry name" value="TRAFFICKING PROTEIN PARTICLE COMPLEX SUBUNIT 9"/>
    <property type="match status" value="1"/>
</dbReference>
<evidence type="ECO:0000256" key="1">
    <source>
        <dbReference type="ARBA" id="ARBA00004555"/>
    </source>
</evidence>
<dbReference type="Pfam" id="PF26254">
    <property type="entry name" value="Ig_TRAPPC9-Trs120_1st"/>
    <property type="match status" value="1"/>
</dbReference>
<name>A0A1R1XZD8_9FUNG</name>
<dbReference type="GO" id="GO:0005802">
    <property type="term" value="C:trans-Golgi network"/>
    <property type="evidence" value="ECO:0007669"/>
    <property type="project" value="TreeGrafter"/>
</dbReference>
<dbReference type="InterPro" id="IPR058564">
    <property type="entry name" value="TPR_TRAPPC9_Trs120"/>
</dbReference>
<dbReference type="Pfam" id="PF26280">
    <property type="entry name" value="Ig_TRAPPC9-Trs120_2nd"/>
    <property type="match status" value="1"/>
</dbReference>
<comment type="caution">
    <text evidence="7">The sequence shown here is derived from an EMBL/GenBank/DDBJ whole genome shotgun (WGS) entry which is preliminary data.</text>
</comment>
<evidence type="ECO:0000259" key="4">
    <source>
        <dbReference type="Pfam" id="PF08626"/>
    </source>
</evidence>
<dbReference type="Pfam" id="PF26251">
    <property type="entry name" value="TPR_TRAPPC9-Trs120"/>
    <property type="match status" value="1"/>
</dbReference>
<reference evidence="7 8" key="1">
    <citation type="submission" date="2017-01" db="EMBL/GenBank/DDBJ databases">
        <authorList>
            <person name="Mah S.A."/>
            <person name="Swanson W.J."/>
            <person name="Moy G.W."/>
            <person name="Vacquier V.D."/>
        </authorList>
    </citation>
    <scope>NUCLEOTIDE SEQUENCE [LARGE SCALE GENOMIC DNA]</scope>
    <source>
        <strain evidence="7 8">GSMNP</strain>
    </source>
</reference>
<feature type="region of interest" description="Disordered" evidence="3">
    <location>
        <begin position="253"/>
        <end position="278"/>
    </location>
</feature>
<dbReference type="PANTHER" id="PTHR21512:SF5">
    <property type="entry name" value="TRAFFICKING PROTEIN PARTICLE COMPLEX SUBUNIT 9"/>
    <property type="match status" value="1"/>
</dbReference>
<feature type="compositionally biased region" description="Basic and acidic residues" evidence="3">
    <location>
        <begin position="1"/>
        <end position="10"/>
    </location>
</feature>
<dbReference type="Pfam" id="PF08626">
    <property type="entry name" value="TRAPPC9-Trs120"/>
    <property type="match status" value="1"/>
</dbReference>
<protein>
    <submittedName>
        <fullName evidence="7">Transport protein particle subunit</fullName>
    </submittedName>
</protein>
<feature type="domain" description="Trs120/TRAPPC9 first Ig-like" evidence="6">
    <location>
        <begin position="823"/>
        <end position="886"/>
    </location>
</feature>
<comment type="subcellular location">
    <subcellularLocation>
        <location evidence="1">Golgi apparatus</location>
    </subcellularLocation>
</comment>
<sequence length="2046" mass="228980">MERPLSRQDSPEISDSSNQISSNNSVNTPDPIDVKTSNAGSFDEMIELISNKQNTRQNLEISSIESSTASENTFKKKTKQKIKLKSKETDKKFESGLSKYSGVSLVDAGEIQILIVGIGKVRQRKWENWINAISHNWRIKSSDFLPYIQGDVPNYYSGKNSLESEIRLHYSLSNKDENEDLHTFQTERQVLGVLGIVDCSLSSDLAKSYSDFHEILSNVLFQSLFTSPSNSIYGTGLAGKSARVVNEMTKNIDNNSQYSDSQNMYNSNQSISTTDIDDNPIGFGDIRSRRNLSSDSISSYKERSFSVSEANQGRIKKLEGDLLLMAGRITEAIAAYRTSIELSLLIGDYTWQGCALEGYASSLFILAERKNERSFLVALALCPPETSVSSIINKDYVYGFNNNPVTVISSDEHLKNKNTFDPSLEYMGENGVFSLIREIALRFTEAITLYEKSNNFSPLLHSEACLRRAILQLLLDKTGSGPQLELNICKILNRDPLGKIIENIPSNSFKAGLSSKSKLDGSEMAAWVQRGWTQAIMSLQLKDLMNLSATISMVFNSAKYRRKQAFFLRQFLLLVQPLLIKSVDSSRLTSQPNHQLKIDVDTQKQIVECLGLVSSLYHVENSSVSMNNSVVIQQWAFWLSSKPEIKSIIKSERTGMMRSGWYHLKSDVLRECVSIAESIPSYPHTISGSFRLLSCLNSLESRLANLIKLGEGDNFAAHEIERIHNERDNLTQYLRRVVNIYHQKFHFDPNDPRKQRQIIAAKNLPALMAGLGKNVKNSFVASKLIPRVIGRDSTVVGDVFNNLLQSIHPSNKIGTPDFIVYKSNNSNGHDLTPFLYEPSKKSSFSKSSANSNVVLVAGENSQFLVTFYNPFFNPLHLSNVQLLVSASDPASEFEKPNESVDVDDIYSNGSNEPLFQGILQGYKSESIAKSPLTTLVLPPNSLHTVPLNLIPLKPGPAQIIGVQCSIFEHISICCLLPELSSEDLNKRTRFQQVRKRLASDLPESRLNSPFSSSLTMALTKPDSGFVVPIEILPKQPKLEINIEGLENGPSSSFASLNEGQVVPFSVILQNNDSSPVDFNILFDFTVDDIDSPSREYLKPAKSSNNEYVNSKKSKSLKLSNSLIKSTFKPAFGHETPSRIDGGQYLKLDYNIFGFPGCSGSILKIIYGAAPSSGSSIKDNKASNISQNESFNGDSNGDEPFYLREIKHKINIQVNKLIFPSLNSPFKIIPFPDRTRSVISNSDKNLFISYSHHKIIQELAMSVENFHAPGSSKLIVDIDQSNSDSALKMTKHQLMKYISKYFCLVSFDICNLNSFYTEVCFDINLRLPGYSFETTINKKKVENLIVKMYISIPGNCDYFRVFIPISRQKILEDQVRYPVPGLDIEAADSTYSEYDWCVGLDQNSIFLPKFTSLVQLPNFKTTSKGISGSNEEISTLKNFSGSNLIDDNNENFEILNDEKPETRIDFRNVTSNPKRNKMQYIVPQGPKLSNFEKMEIRRLYYFQNYLYNCIRIKYNKTGFNETGFIDPRPFLRVKMRDLIHLTQDSIDIFPSASLSSDPPIENDISMVNLFEKGSDESGANFSDSKTKISSSKGLKGEFSESEKSNSNLYFSDLSLNPSLFHSSLQCNSESNIFLLIKVKNNLGYGSIQPSLSLRLVCPETYSDNLNGDFSDLSWYMDKNQSSAVFNRISNLNSEVGSNEGSLVDANGIDIESASVTRGSELYHFLRYANSPYLNDAKSKAAARVIKTAVSDVPLFQKQATNISQRSSLNSSSPIKRAARRKSNSPVLNSTVRIKNNAALPESSLPTNETHQIEKNIVSFSKKKSFIFKSFTNTSPKLNEDSQRNFSNITPANRIKHAGLSLHKRSSYLHNSRSSALPMSSLTRSNSLSNPIERKSSSQYTNISLTNVADCAKEQIITDSKVASIPSSFKNHLYVPVVLFNPVTDYKLPVLDSSCGYKTFKIPVFISSKGKYVFEYEINILPNQLGESIPGNKESNIYSTKENSNDIKKFNSDLNIESGSKSNEEYIDPNFISPIHKSFKGYITIYSI</sequence>
<feature type="domain" description="Trs120/TRAPPC9 N-terminal" evidence="4">
    <location>
        <begin position="205"/>
        <end position="367"/>
    </location>
</feature>
<keyword evidence="8" id="KW-1185">Reference proteome</keyword>
<feature type="region of interest" description="Disordered" evidence="3">
    <location>
        <begin position="1763"/>
        <end position="1784"/>
    </location>
</feature>
<dbReference type="STRING" id="133412.A0A1R1XZD8"/>
<accession>A0A1R1XZD8</accession>
<evidence type="ECO:0000259" key="6">
    <source>
        <dbReference type="Pfam" id="PF26254"/>
    </source>
</evidence>
<dbReference type="InterPro" id="IPR058565">
    <property type="entry name" value="Ig_TRAPPC9_Trs120_1st"/>
</dbReference>
<evidence type="ECO:0000256" key="2">
    <source>
        <dbReference type="ARBA" id="ARBA00023034"/>
    </source>
</evidence>
<dbReference type="OrthoDB" id="27962at2759"/>
<evidence type="ECO:0000313" key="7">
    <source>
        <dbReference type="EMBL" id="OMJ19988.1"/>
    </source>
</evidence>
<dbReference type="InterPro" id="IPR058563">
    <property type="entry name" value="Trs120_TRAPPC9_N"/>
</dbReference>
<evidence type="ECO:0000256" key="3">
    <source>
        <dbReference type="SAM" id="MobiDB-lite"/>
    </source>
</evidence>
<dbReference type="Proteomes" id="UP000187283">
    <property type="component" value="Unassembled WGS sequence"/>
</dbReference>
<evidence type="ECO:0000313" key="8">
    <source>
        <dbReference type="Proteomes" id="UP000187283"/>
    </source>
</evidence>
<feature type="domain" description="Trs120/TRAPPC9 TPR region" evidence="5">
    <location>
        <begin position="446"/>
        <end position="693"/>
    </location>
</feature>
<keyword evidence="2" id="KW-0333">Golgi apparatus</keyword>
<gene>
    <name evidence="7" type="ORF">AYI70_g4387</name>
</gene>
<dbReference type="InterPro" id="IPR013935">
    <property type="entry name" value="Trs120_TRAPPC9"/>
</dbReference>
<feature type="compositionally biased region" description="Low complexity" evidence="3">
    <location>
        <begin position="14"/>
        <end position="27"/>
    </location>
</feature>